<organism evidence="2 3">
    <name type="scientific">Streptomyces clavuligerus</name>
    <dbReference type="NCBI Taxonomy" id="1901"/>
    <lineage>
        <taxon>Bacteria</taxon>
        <taxon>Bacillati</taxon>
        <taxon>Actinomycetota</taxon>
        <taxon>Actinomycetes</taxon>
        <taxon>Kitasatosporales</taxon>
        <taxon>Streptomycetaceae</taxon>
        <taxon>Streptomyces</taxon>
    </lineage>
</organism>
<geneLocation type="plasmid" evidence="2 3">
    <name>pSCL4</name>
</geneLocation>
<dbReference type="OrthoDB" id="189743at2"/>
<dbReference type="EMBL" id="CM000914">
    <property type="protein sequence ID" value="EFG04846.2"/>
    <property type="molecule type" value="Genomic_DNA"/>
</dbReference>
<dbReference type="eggNOG" id="COG0500">
    <property type="taxonomic scope" value="Bacteria"/>
</dbReference>
<keyword evidence="3" id="KW-1185">Reference proteome</keyword>
<feature type="domain" description="Methyltransferase" evidence="1">
    <location>
        <begin position="52"/>
        <end position="142"/>
    </location>
</feature>
<evidence type="ECO:0000259" key="1">
    <source>
        <dbReference type="Pfam" id="PF13649"/>
    </source>
</evidence>
<dbReference type="AlphaFoldDB" id="D5SLQ3"/>
<dbReference type="SUPFAM" id="SSF53335">
    <property type="entry name" value="S-adenosyl-L-methionine-dependent methyltransferases"/>
    <property type="match status" value="1"/>
</dbReference>
<sequence length="247" mass="26809">MTGGRREASSFTRHLAPLYDLVYSARGQDFAAEAALVSGLVRDRCPRAESLLDMGCGTGEHLLALRHGFRHVEGVDLSAPMAEVARRKLPGVAVHVADMREVDLGRSYDAVISLSTAVAYLPSPRDLVAALRRMERHLAPGGVLVVEPWYFPETFLDGHVAADVVRGGGVTVTRASHTRRGPASAAVESHWVVADARGIEHFTETHVFGLWTRRQYLDAFAEAGCAAEYLPDVQSGRGLFVARRAPV</sequence>
<evidence type="ECO:0000313" key="2">
    <source>
        <dbReference type="EMBL" id="EFG04846.2"/>
    </source>
</evidence>
<dbReference type="PANTHER" id="PTHR43464">
    <property type="entry name" value="METHYLTRANSFERASE"/>
    <property type="match status" value="1"/>
</dbReference>
<dbReference type="Proteomes" id="UP000002357">
    <property type="component" value="Plasmid pSCL4"/>
</dbReference>
<dbReference type="GeneID" id="93734431"/>
<dbReference type="GO" id="GO:0008168">
    <property type="term" value="F:methyltransferase activity"/>
    <property type="evidence" value="ECO:0007669"/>
    <property type="project" value="UniProtKB-KW"/>
</dbReference>
<dbReference type="InterPro" id="IPR041698">
    <property type="entry name" value="Methyltransf_25"/>
</dbReference>
<proteinExistence type="predicted"/>
<keyword evidence="2" id="KW-0489">Methyltransferase</keyword>
<accession>D5SLQ3</accession>
<dbReference type="RefSeq" id="WP_003963654.1">
    <property type="nucleotide sequence ID" value="NZ_CM000914.1"/>
</dbReference>
<dbReference type="Gene3D" id="3.40.50.150">
    <property type="entry name" value="Vaccinia Virus protein VP39"/>
    <property type="match status" value="1"/>
</dbReference>
<protein>
    <submittedName>
        <fullName evidence="2">Putative aminomethylase</fullName>
    </submittedName>
</protein>
<dbReference type="Gene3D" id="2.20.130.10">
    <property type="entry name" value="CAC2371-like domains"/>
    <property type="match status" value="1"/>
</dbReference>
<name>D5SLQ3_STRCL</name>
<dbReference type="GO" id="GO:0032259">
    <property type="term" value="P:methylation"/>
    <property type="evidence" value="ECO:0007669"/>
    <property type="project" value="UniProtKB-KW"/>
</dbReference>
<dbReference type="InterPro" id="IPR029063">
    <property type="entry name" value="SAM-dependent_MTases_sf"/>
</dbReference>
<evidence type="ECO:0000313" key="3">
    <source>
        <dbReference type="Proteomes" id="UP000002357"/>
    </source>
</evidence>
<keyword evidence="2" id="KW-0614">Plasmid</keyword>
<dbReference type="CDD" id="cd02440">
    <property type="entry name" value="AdoMet_MTases"/>
    <property type="match status" value="1"/>
</dbReference>
<dbReference type="Pfam" id="PF13649">
    <property type="entry name" value="Methyltransf_25"/>
    <property type="match status" value="1"/>
</dbReference>
<dbReference type="PANTHER" id="PTHR43464:SF75">
    <property type="entry name" value="METHYLTRANSFERASE TYPE 11"/>
    <property type="match status" value="1"/>
</dbReference>
<reference evidence="2 3" key="1">
    <citation type="journal article" date="2010" name="Genome Biol. Evol.">
        <title>The sequence of a 1.8-mb bacterial linear plasmid reveals a rich evolutionary reservoir of secondary metabolic pathways.</title>
        <authorList>
            <person name="Medema M.H."/>
            <person name="Trefzer A."/>
            <person name="Kovalchuk A."/>
            <person name="van den Berg M."/>
            <person name="Mueller U."/>
            <person name="Heijne W."/>
            <person name="Wu L."/>
            <person name="Alam M.T."/>
            <person name="Ronning C.M."/>
            <person name="Nierman W.C."/>
            <person name="Bovenberg R.A.L."/>
            <person name="Breitling R."/>
            <person name="Takano E."/>
        </authorList>
    </citation>
    <scope>NUCLEOTIDE SEQUENCE [LARGE SCALE GENOMIC DNA]</scope>
    <source>
        <strain evidence="3">ATCC 27064 / DSM 738 / JCM 4710 / NBRC 13307 / NCIMB 12785 / NRRL 3585 / VKM Ac-602</strain>
        <plasmid evidence="2">pSCL4</plasmid>
    </source>
</reference>
<gene>
    <name evidence="2" type="ORF">SCLAV_p1362</name>
</gene>
<keyword evidence="2" id="KW-0808">Transferase</keyword>